<evidence type="ECO:0000313" key="1">
    <source>
        <dbReference type="EMBL" id="CCG47062.1"/>
    </source>
</evidence>
<dbReference type="HOGENOM" id="CLU_2081532_0_0_9"/>
<dbReference type="PROSITE" id="PS51257">
    <property type="entry name" value="PROKAR_LIPOPROTEIN"/>
    <property type="match status" value="1"/>
</dbReference>
<evidence type="ECO:0000313" key="2">
    <source>
        <dbReference type="Proteomes" id="UP000007397"/>
    </source>
</evidence>
<dbReference type="Proteomes" id="UP000007397">
    <property type="component" value="Chromosome"/>
</dbReference>
<accession>I0JSE0</accession>
<protein>
    <recommendedName>
        <fullName evidence="3">Small peptidoglycan-associated lipoprotein</fullName>
    </recommendedName>
</protein>
<keyword evidence="2" id="KW-1185">Reference proteome</keyword>
<dbReference type="EMBL" id="HE717023">
    <property type="protein sequence ID" value="CCG47062.1"/>
    <property type="molecule type" value="Genomic_DNA"/>
</dbReference>
<dbReference type="KEGG" id="hhd:HBHAL_4724"/>
<dbReference type="RefSeq" id="WP_014644946.1">
    <property type="nucleotide sequence ID" value="NC_017668.1"/>
</dbReference>
<proteinExistence type="predicted"/>
<reference evidence="1 2" key="1">
    <citation type="journal article" date="2013" name="Environ. Microbiol.">
        <title>Chloride and organic osmolytes: a hybrid strategy to cope with elevated salinities by the moderately halophilic, chloride-dependent bacterium Halobacillus halophilus.</title>
        <authorList>
            <person name="Saum S.H."/>
            <person name="Pfeiffer F."/>
            <person name="Palm P."/>
            <person name="Rampp M."/>
            <person name="Schuster S.C."/>
            <person name="Muller V."/>
            <person name="Oesterhelt D."/>
        </authorList>
    </citation>
    <scope>NUCLEOTIDE SEQUENCE [LARGE SCALE GENOMIC DNA]</scope>
    <source>
        <strain evidence="2">ATCC 35676 / DSM 2266 / JCM 20832 / KCTC 3685 / LMG 17431 / NBRC 102448 / NCIMB 2269</strain>
    </source>
</reference>
<evidence type="ECO:0008006" key="3">
    <source>
        <dbReference type="Google" id="ProtNLM"/>
    </source>
</evidence>
<dbReference type="STRING" id="866895.HBHAL_4724"/>
<dbReference type="PATRIC" id="fig|866895.3.peg.3758"/>
<organism evidence="1 2">
    <name type="scientific">Halobacillus halophilus (strain ATCC 35676 / DSM 2266 / JCM 20832 / KCTC 3685 / LMG 17431 / NBRC 102448 / NCIMB 2269)</name>
    <name type="common">Sporosarcina halophila</name>
    <dbReference type="NCBI Taxonomy" id="866895"/>
    <lineage>
        <taxon>Bacteria</taxon>
        <taxon>Bacillati</taxon>
        <taxon>Bacillota</taxon>
        <taxon>Bacilli</taxon>
        <taxon>Bacillales</taxon>
        <taxon>Bacillaceae</taxon>
        <taxon>Halobacillus</taxon>
    </lineage>
</organism>
<gene>
    <name evidence="1" type="ordered locus">HBHAL_4724</name>
</gene>
<sequence length="117" mass="13190">MKGKVVIFLMLTITFSLLVGCTGNGGEEKLYSVLVVQNGDDKTDEMITEEINVSSEKFHEIKFLTSLEDVKEQHPQVEIEQVPAVLIYEIGGGEFKKLEYKTYDMEEAVAKLKELSN</sequence>
<name>I0JSE0_HALH3</name>
<dbReference type="AlphaFoldDB" id="I0JSE0"/>